<keyword evidence="2" id="KW-1185">Reference proteome</keyword>
<organism evidence="1 2">
    <name type="scientific">Treponema saccharophilum DSM 2985</name>
    <dbReference type="NCBI Taxonomy" id="907348"/>
    <lineage>
        <taxon>Bacteria</taxon>
        <taxon>Pseudomonadati</taxon>
        <taxon>Spirochaetota</taxon>
        <taxon>Spirochaetia</taxon>
        <taxon>Spirochaetales</taxon>
        <taxon>Treponemataceae</taxon>
        <taxon>Treponema</taxon>
    </lineage>
</organism>
<dbReference type="Proteomes" id="UP000003571">
    <property type="component" value="Unassembled WGS sequence"/>
</dbReference>
<sequence length="230" mass="26875">MLGRRRGNIKHACMLNGFRKKACFSISVAKAKPKQRFRKLVRQCQPAFVVSGFDGIFSKMETKMNFCYECDSMDALILIDEQYLDKIDDELLRELDIFIDYYGKSELAYDFPNENWNDVRKRETKELVEFCNSGKMVIFLYYENEKNGEITISDSQKSSRTFINIESGKLILVNASELLQCLSYPDLKMERILELDIEKGVYSIEYEEIKSLKLARRLECNEVNNAIELL</sequence>
<gene>
    <name evidence="1" type="ORF">TresaDRAFT_1259</name>
</gene>
<name>H7ELV9_9SPIR</name>
<evidence type="ECO:0000313" key="1">
    <source>
        <dbReference type="EMBL" id="EIC01367.1"/>
    </source>
</evidence>
<accession>H7ELV9</accession>
<dbReference type="AlphaFoldDB" id="H7ELV9"/>
<dbReference type="EMBL" id="AGRW01000050">
    <property type="protein sequence ID" value="EIC01367.1"/>
    <property type="molecule type" value="Genomic_DNA"/>
</dbReference>
<proteinExistence type="predicted"/>
<reference evidence="1 2" key="1">
    <citation type="submission" date="2011-09" db="EMBL/GenBank/DDBJ databases">
        <title>The draft genome of Treponema saccharophilum DSM 2985.</title>
        <authorList>
            <consortium name="US DOE Joint Genome Institute (JGI-PGF)"/>
            <person name="Lucas S."/>
            <person name="Copeland A."/>
            <person name="Lapidus A."/>
            <person name="Glavina del Rio T."/>
            <person name="Dalin E."/>
            <person name="Tice H."/>
            <person name="Bruce D."/>
            <person name="Goodwin L."/>
            <person name="Pitluck S."/>
            <person name="Peters L."/>
            <person name="Kyrpides N."/>
            <person name="Mavromatis K."/>
            <person name="Ivanova N."/>
            <person name="Markowitz V."/>
            <person name="Cheng J.-F."/>
            <person name="Hugenholtz P."/>
            <person name="Woyke T."/>
            <person name="Wu D."/>
            <person name="Gronow S."/>
            <person name="Wellnitz S."/>
            <person name="Brambilla E."/>
            <person name="Klenk H.-P."/>
            <person name="Eisen J.A."/>
        </authorList>
    </citation>
    <scope>NUCLEOTIDE SEQUENCE [LARGE SCALE GENOMIC DNA]</scope>
    <source>
        <strain evidence="1 2">DSM 2985</strain>
    </source>
</reference>
<dbReference type="STRING" id="907348.TresaDRAFT_1259"/>
<comment type="caution">
    <text evidence="1">The sequence shown here is derived from an EMBL/GenBank/DDBJ whole genome shotgun (WGS) entry which is preliminary data.</text>
</comment>
<protein>
    <submittedName>
        <fullName evidence="1">Uncharacterized protein</fullName>
    </submittedName>
</protein>
<evidence type="ECO:0000313" key="2">
    <source>
        <dbReference type="Proteomes" id="UP000003571"/>
    </source>
</evidence>